<evidence type="ECO:0000256" key="2">
    <source>
        <dbReference type="SAM" id="SignalP"/>
    </source>
</evidence>
<feature type="signal peptide" evidence="2">
    <location>
        <begin position="1"/>
        <end position="32"/>
    </location>
</feature>
<keyword evidence="2" id="KW-0732">Signal</keyword>
<keyword evidence="5" id="KW-1185">Reference proteome</keyword>
<name>A0ABV5ZBN6_9GAMM</name>
<dbReference type="SUPFAM" id="SSF53955">
    <property type="entry name" value="Lysozyme-like"/>
    <property type="match status" value="1"/>
</dbReference>
<proteinExistence type="inferred from homology"/>
<dbReference type="InterPro" id="IPR023346">
    <property type="entry name" value="Lysozyme-like_dom_sf"/>
</dbReference>
<accession>A0ABV5ZBN6</accession>
<organism evidence="4 5">
    <name type="scientific">Balneatrix alpica</name>
    <dbReference type="NCBI Taxonomy" id="75684"/>
    <lineage>
        <taxon>Bacteria</taxon>
        <taxon>Pseudomonadati</taxon>
        <taxon>Pseudomonadota</taxon>
        <taxon>Gammaproteobacteria</taxon>
        <taxon>Oceanospirillales</taxon>
        <taxon>Balneatrichaceae</taxon>
        <taxon>Balneatrix</taxon>
    </lineage>
</organism>
<dbReference type="PANTHER" id="PTHR37423">
    <property type="entry name" value="SOLUBLE LYTIC MUREIN TRANSGLYCOSYLASE-RELATED"/>
    <property type="match status" value="1"/>
</dbReference>
<evidence type="ECO:0000313" key="4">
    <source>
        <dbReference type="EMBL" id="MFB9885616.1"/>
    </source>
</evidence>
<dbReference type="PANTHER" id="PTHR37423:SF2">
    <property type="entry name" value="MEMBRANE-BOUND LYTIC MUREIN TRANSGLYCOSYLASE C"/>
    <property type="match status" value="1"/>
</dbReference>
<evidence type="ECO:0000256" key="1">
    <source>
        <dbReference type="ARBA" id="ARBA00007734"/>
    </source>
</evidence>
<sequence>MASRQGRALLRHLQAALRGGLFFIALSNPSQADNLAGIEFASRHPLAYADPYLSQVWLISQSERLQPYLPEANQRQQLLHATLTAAAEYQLDPDLLLAIMHVESHFDRFAVSRAGAIGVMQIMGFWRQELEQEGANLLDTPTNIRMGSRILHHYLQREQGRIAWALSRYNGSSGQANYVLKVQKWWLYYRS</sequence>
<reference evidence="4 5" key="1">
    <citation type="submission" date="2024-09" db="EMBL/GenBank/DDBJ databases">
        <authorList>
            <person name="Sun Q."/>
            <person name="Mori K."/>
        </authorList>
    </citation>
    <scope>NUCLEOTIDE SEQUENCE [LARGE SCALE GENOMIC DNA]</scope>
    <source>
        <strain evidence="4 5">ATCC 51285</strain>
    </source>
</reference>
<dbReference type="RefSeq" id="WP_081414485.1">
    <property type="nucleotide sequence ID" value="NZ_JBHLZN010000001.1"/>
</dbReference>
<evidence type="ECO:0000313" key="5">
    <source>
        <dbReference type="Proteomes" id="UP001589628"/>
    </source>
</evidence>
<protein>
    <submittedName>
        <fullName evidence="4">Transglycosylase SLT domain-containing protein</fullName>
    </submittedName>
</protein>
<feature type="domain" description="Transglycosylase SLT" evidence="3">
    <location>
        <begin position="84"/>
        <end position="180"/>
    </location>
</feature>
<comment type="similarity">
    <text evidence="1">Belongs to the transglycosylase Slt family.</text>
</comment>
<comment type="caution">
    <text evidence="4">The sequence shown here is derived from an EMBL/GenBank/DDBJ whole genome shotgun (WGS) entry which is preliminary data.</text>
</comment>
<evidence type="ECO:0000259" key="3">
    <source>
        <dbReference type="Pfam" id="PF01464"/>
    </source>
</evidence>
<feature type="chain" id="PRO_5046004975" evidence="2">
    <location>
        <begin position="33"/>
        <end position="191"/>
    </location>
</feature>
<dbReference type="EMBL" id="JBHLZN010000001">
    <property type="protein sequence ID" value="MFB9885616.1"/>
    <property type="molecule type" value="Genomic_DNA"/>
</dbReference>
<dbReference type="InterPro" id="IPR008258">
    <property type="entry name" value="Transglycosylase_SLT_dom_1"/>
</dbReference>
<dbReference type="Proteomes" id="UP001589628">
    <property type="component" value="Unassembled WGS sequence"/>
</dbReference>
<gene>
    <name evidence="4" type="ORF">ACFFLH_04250</name>
</gene>
<dbReference type="Pfam" id="PF01464">
    <property type="entry name" value="SLT"/>
    <property type="match status" value="1"/>
</dbReference>
<dbReference type="Gene3D" id="1.10.530.10">
    <property type="match status" value="1"/>
</dbReference>